<dbReference type="PANTHER" id="PTHR11247">
    <property type="entry name" value="PALMITOYL-PROTEIN THIOESTERASE/DOLICHYLDIPHOSPHATASE 1"/>
    <property type="match status" value="1"/>
</dbReference>
<dbReference type="InParanoid" id="A0A1W4WNB2"/>
<evidence type="ECO:0000256" key="6">
    <source>
        <dbReference type="ARBA" id="ARBA00022824"/>
    </source>
</evidence>
<dbReference type="GO" id="GO:0008610">
    <property type="term" value="P:lipid biosynthetic process"/>
    <property type="evidence" value="ECO:0007669"/>
    <property type="project" value="TreeGrafter"/>
</dbReference>
<comment type="function">
    <text evidence="9 11">Required for efficient N-glycosylation. Necessary for maintaining optimal levels of dolichol-linked oligosaccharides. Hydrolyzes dolichyl pyrophosphate at a very high rate and dolichyl monophosphate at a much lower rate. Does not act on phosphatidate.</text>
</comment>
<evidence type="ECO:0000256" key="4">
    <source>
        <dbReference type="ARBA" id="ARBA00022692"/>
    </source>
</evidence>
<proteinExistence type="inferred from homology"/>
<dbReference type="UniPathway" id="UPA00378"/>
<dbReference type="GO" id="GO:0047874">
    <property type="term" value="F:dolichyldiphosphatase activity"/>
    <property type="evidence" value="ECO:0007669"/>
    <property type="project" value="UniProtKB-UniRule"/>
</dbReference>
<dbReference type="CDD" id="cd03382">
    <property type="entry name" value="PAP2_dolichyldiphosphatase"/>
    <property type="match status" value="1"/>
</dbReference>
<protein>
    <recommendedName>
        <fullName evidence="11">Dolichyldiphosphatase</fullName>
        <ecNumber evidence="11">3.6.1.43</ecNumber>
    </recommendedName>
</protein>
<feature type="transmembrane region" description="Helical" evidence="11">
    <location>
        <begin position="142"/>
        <end position="165"/>
    </location>
</feature>
<evidence type="ECO:0000256" key="1">
    <source>
        <dbReference type="ARBA" id="ARBA00004477"/>
    </source>
</evidence>
<dbReference type="Pfam" id="PF01569">
    <property type="entry name" value="PAP2"/>
    <property type="match status" value="1"/>
</dbReference>
<dbReference type="KEGG" id="apln:108734779"/>
<dbReference type="GO" id="GO:0005789">
    <property type="term" value="C:endoplasmic reticulum membrane"/>
    <property type="evidence" value="ECO:0007669"/>
    <property type="project" value="UniProtKB-SubCell"/>
</dbReference>
<dbReference type="Gene3D" id="1.20.144.10">
    <property type="entry name" value="Phosphatidic acid phosphatase type 2/haloperoxidase"/>
    <property type="match status" value="1"/>
</dbReference>
<evidence type="ECO:0000256" key="10">
    <source>
        <dbReference type="ARBA" id="ARBA00047349"/>
    </source>
</evidence>
<evidence type="ECO:0000256" key="9">
    <source>
        <dbReference type="ARBA" id="ARBA00024907"/>
    </source>
</evidence>
<evidence type="ECO:0000256" key="8">
    <source>
        <dbReference type="ARBA" id="ARBA00023136"/>
    </source>
</evidence>
<sequence>MATYDSDQNYFSKNLDDRNNTIWVPLSLTLVEYPKGDAFGKILAFISLAPFGIGAGFVTLILFRRDLHTITFFLGTVCSEILNYLIKHAIREPRPKVRPDDAVEYGMPSSHSQFVWFFSTYVVYFVFIRLHHMNNNTIIENVSKFLILTSSLSMAILVCISRVYLHYHTTWQVICGAIIGIIFATFWFALTYFVLTPLYPYIVSWKISEFLLIRDTTLIPNVLWFEYRSIRHEVSFRSRKSGSMKFQ</sequence>
<reference evidence="14" key="1">
    <citation type="submission" date="2025-08" db="UniProtKB">
        <authorList>
            <consortium name="RefSeq"/>
        </authorList>
    </citation>
    <scope>IDENTIFICATION</scope>
    <source>
        <tissue evidence="14">Entire body</tissue>
    </source>
</reference>
<keyword evidence="8 11" id="KW-0472">Membrane</keyword>
<feature type="domain" description="Phosphatidic acid phosphatase type 2/haloperoxidase" evidence="12">
    <location>
        <begin position="69"/>
        <end position="188"/>
    </location>
</feature>
<evidence type="ECO:0000313" key="13">
    <source>
        <dbReference type="Proteomes" id="UP000192223"/>
    </source>
</evidence>
<evidence type="ECO:0000259" key="12">
    <source>
        <dbReference type="SMART" id="SM00014"/>
    </source>
</evidence>
<dbReference type="GO" id="GO:0006487">
    <property type="term" value="P:protein N-linked glycosylation"/>
    <property type="evidence" value="ECO:0007669"/>
    <property type="project" value="UniProtKB-UniRule"/>
</dbReference>
<feature type="transmembrane region" description="Helical" evidence="11">
    <location>
        <begin position="110"/>
        <end position="130"/>
    </location>
</feature>
<dbReference type="Proteomes" id="UP000192223">
    <property type="component" value="Unplaced"/>
</dbReference>
<keyword evidence="7 11" id="KW-1133">Transmembrane helix</keyword>
<keyword evidence="6 11" id="KW-0256">Endoplasmic reticulum</keyword>
<keyword evidence="13" id="KW-1185">Reference proteome</keyword>
<dbReference type="EC" id="3.6.1.43" evidence="11"/>
<keyword evidence="5 11" id="KW-0378">Hydrolase</keyword>
<organism evidence="13 14">
    <name type="scientific">Agrilus planipennis</name>
    <name type="common">Emerald ash borer</name>
    <name type="synonym">Agrilus marcopoli</name>
    <dbReference type="NCBI Taxonomy" id="224129"/>
    <lineage>
        <taxon>Eukaryota</taxon>
        <taxon>Metazoa</taxon>
        <taxon>Ecdysozoa</taxon>
        <taxon>Arthropoda</taxon>
        <taxon>Hexapoda</taxon>
        <taxon>Insecta</taxon>
        <taxon>Pterygota</taxon>
        <taxon>Neoptera</taxon>
        <taxon>Endopterygota</taxon>
        <taxon>Coleoptera</taxon>
        <taxon>Polyphaga</taxon>
        <taxon>Elateriformia</taxon>
        <taxon>Buprestoidea</taxon>
        <taxon>Buprestidae</taxon>
        <taxon>Agrilinae</taxon>
        <taxon>Agrilus</taxon>
    </lineage>
</organism>
<feature type="transmembrane region" description="Helical" evidence="11">
    <location>
        <begin position="42"/>
        <end position="63"/>
    </location>
</feature>
<comment type="subcellular location">
    <subcellularLocation>
        <location evidence="1 11">Endoplasmic reticulum membrane</location>
        <topology evidence="1 11">Multi-pass membrane protein</topology>
    </subcellularLocation>
</comment>
<dbReference type="SMART" id="SM00014">
    <property type="entry name" value="acidPPc"/>
    <property type="match status" value="1"/>
</dbReference>
<dbReference type="STRING" id="224129.A0A1W4WNB2"/>
<dbReference type="GeneID" id="108734779"/>
<dbReference type="InterPro" id="IPR036938">
    <property type="entry name" value="PAP2/HPO_sf"/>
</dbReference>
<dbReference type="SUPFAM" id="SSF48317">
    <property type="entry name" value="Acid phosphatase/Vanadium-dependent haloperoxidase"/>
    <property type="match status" value="1"/>
</dbReference>
<keyword evidence="4 11" id="KW-0812">Transmembrane</keyword>
<evidence type="ECO:0000256" key="7">
    <source>
        <dbReference type="ARBA" id="ARBA00022989"/>
    </source>
</evidence>
<dbReference type="FunFam" id="1.20.144.10:FF:000003">
    <property type="entry name" value="Dolichyldiphosphatase 1"/>
    <property type="match status" value="1"/>
</dbReference>
<accession>A0A1W4WNB2</accession>
<dbReference type="InterPro" id="IPR000326">
    <property type="entry name" value="PAP2/HPO"/>
</dbReference>
<evidence type="ECO:0000313" key="14">
    <source>
        <dbReference type="RefSeq" id="XP_018321952.1"/>
    </source>
</evidence>
<evidence type="ECO:0000256" key="5">
    <source>
        <dbReference type="ARBA" id="ARBA00022801"/>
    </source>
</evidence>
<feature type="transmembrane region" description="Helical" evidence="11">
    <location>
        <begin position="171"/>
        <end position="195"/>
    </location>
</feature>
<evidence type="ECO:0000256" key="11">
    <source>
        <dbReference type="RuleBase" id="RU367078"/>
    </source>
</evidence>
<dbReference type="AlphaFoldDB" id="A0A1W4WNB2"/>
<name>A0A1W4WNB2_AGRPL</name>
<dbReference type="RefSeq" id="XP_018321952.1">
    <property type="nucleotide sequence ID" value="XM_018466450.1"/>
</dbReference>
<evidence type="ECO:0000256" key="3">
    <source>
        <dbReference type="ARBA" id="ARBA00005518"/>
    </source>
</evidence>
<evidence type="ECO:0000256" key="2">
    <source>
        <dbReference type="ARBA" id="ARBA00004922"/>
    </source>
</evidence>
<comment type="similarity">
    <text evidence="3 11">Belongs to the dolichyldiphosphatase family.</text>
</comment>
<comment type="pathway">
    <text evidence="2 11">Protein modification; protein glycosylation.</text>
</comment>
<gene>
    <name evidence="14" type="primary">LOC108734779</name>
</gene>
<dbReference type="InterPro" id="IPR039667">
    <property type="entry name" value="Dolichyldiphosphatase_PAP2"/>
</dbReference>
<dbReference type="OrthoDB" id="302705at2759"/>
<comment type="catalytic activity">
    <reaction evidence="10 11">
        <text>a di-trans,poly-cis-dolichyl diphosphate + H2O = a di-trans,poly-cis-dolichyl phosphate + phosphate + H(+)</text>
        <dbReference type="Rhea" id="RHEA:14385"/>
        <dbReference type="Rhea" id="RHEA-COMP:19498"/>
        <dbReference type="Rhea" id="RHEA-COMP:19506"/>
        <dbReference type="ChEBI" id="CHEBI:15377"/>
        <dbReference type="ChEBI" id="CHEBI:15378"/>
        <dbReference type="ChEBI" id="CHEBI:43474"/>
        <dbReference type="ChEBI" id="CHEBI:57497"/>
        <dbReference type="ChEBI" id="CHEBI:57683"/>
        <dbReference type="EC" id="3.6.1.43"/>
    </reaction>
</comment>
<dbReference type="PANTHER" id="PTHR11247:SF1">
    <property type="entry name" value="DOLICHYLDIPHOSPHATASE 1"/>
    <property type="match status" value="1"/>
</dbReference>